<evidence type="ECO:0000313" key="3">
    <source>
        <dbReference type="Proteomes" id="UP000465622"/>
    </source>
</evidence>
<sequence length="119" mass="11970">MSVDPVTATLPVVPDNVHSGAPAFCGAAVGHVLVSVAVSVREGTNTSAIEDEDGPADEESDFVSDPHAASVTANDAAQAMSTTDEDTRGEFTAVHATARGCGRSAAPTGMFDPREAGNA</sequence>
<feature type="region of interest" description="Disordered" evidence="1">
    <location>
        <begin position="45"/>
        <end position="65"/>
    </location>
</feature>
<evidence type="ECO:0000313" key="2">
    <source>
        <dbReference type="EMBL" id="BBX37196.1"/>
    </source>
</evidence>
<protein>
    <submittedName>
        <fullName evidence="2">Uncharacterized protein</fullName>
    </submittedName>
</protein>
<feature type="compositionally biased region" description="Acidic residues" evidence="1">
    <location>
        <begin position="49"/>
        <end position="62"/>
    </location>
</feature>
<keyword evidence="3" id="KW-1185">Reference proteome</keyword>
<reference evidence="2 3" key="1">
    <citation type="journal article" date="2019" name="Emerg. Microbes Infect.">
        <title>Comprehensive subspecies identification of 175 nontuberculous mycobacteria species based on 7547 genomic profiles.</title>
        <authorList>
            <person name="Matsumoto Y."/>
            <person name="Kinjo T."/>
            <person name="Motooka D."/>
            <person name="Nabeya D."/>
            <person name="Jung N."/>
            <person name="Uechi K."/>
            <person name="Horii T."/>
            <person name="Iida T."/>
            <person name="Fujita J."/>
            <person name="Nakamura S."/>
        </authorList>
    </citation>
    <scope>NUCLEOTIDE SEQUENCE [LARGE SCALE GENOMIC DNA]</scope>
    <source>
        <strain evidence="2 3">JCM 12375</strain>
    </source>
</reference>
<evidence type="ECO:0000256" key="1">
    <source>
        <dbReference type="SAM" id="MobiDB-lite"/>
    </source>
</evidence>
<gene>
    <name evidence="2" type="ORF">MMAGJ_64780</name>
</gene>
<dbReference type="Proteomes" id="UP000465622">
    <property type="component" value="Chromosome"/>
</dbReference>
<organism evidence="2 3">
    <name type="scientific">Mycolicibacterium mageritense</name>
    <name type="common">Mycobacterium mageritense</name>
    <dbReference type="NCBI Taxonomy" id="53462"/>
    <lineage>
        <taxon>Bacteria</taxon>
        <taxon>Bacillati</taxon>
        <taxon>Actinomycetota</taxon>
        <taxon>Actinomycetes</taxon>
        <taxon>Mycobacteriales</taxon>
        <taxon>Mycobacteriaceae</taxon>
        <taxon>Mycolicibacterium</taxon>
    </lineage>
</organism>
<dbReference type="EMBL" id="AP022567">
    <property type="protein sequence ID" value="BBX37196.1"/>
    <property type="molecule type" value="Genomic_DNA"/>
</dbReference>
<proteinExistence type="predicted"/>
<accession>A0ABM7I2S8</accession>
<name>A0ABM7I2S8_MYCME</name>